<comment type="caution">
    <text evidence="2">The sequence shown here is derived from an EMBL/GenBank/DDBJ whole genome shotgun (WGS) entry which is preliminary data.</text>
</comment>
<proteinExistence type="predicted"/>
<dbReference type="EMBL" id="JBHSNC010000038">
    <property type="protein sequence ID" value="MFC5530214.1"/>
    <property type="molecule type" value="Genomic_DNA"/>
</dbReference>
<sequence>MNKIEQKRFRLYGLLTFTFGLLLSAPTMPQVSGKQPIPVSLMSPGGIAFTTIGHRGASGYAPESTLAAYWLGVGMNVDYLELDLQMTKDGEIVVMHDPTVNRTTNGKGAIRRMTLAEIKALDAGSWFNEKYPMFAREEFKYEKVPTLREVFEQIGDRTMYMLETKSPDDNPGLEEKMWALVQEFKLTDRIAVQSFSKKSLRKIREWNSDVKLFQLLWYNHPSTISREKINDIKRYANGIGPNFGKIDEAYVRKVKKAGLLIYPYTVNFHGNMEKAMRWGVDGIHTDYPERFREVVERYGKPFGTSS</sequence>
<dbReference type="PANTHER" id="PTHR46211:SF7">
    <property type="entry name" value="GLYCEROPHOSPHODIESTER PHOSPHODIESTERASE"/>
    <property type="match status" value="1"/>
</dbReference>
<evidence type="ECO:0000313" key="2">
    <source>
        <dbReference type="EMBL" id="MFC5530214.1"/>
    </source>
</evidence>
<reference evidence="3" key="1">
    <citation type="journal article" date="2019" name="Int. J. Syst. Evol. Microbiol.">
        <title>The Global Catalogue of Microorganisms (GCM) 10K type strain sequencing project: providing services to taxonomists for standard genome sequencing and annotation.</title>
        <authorList>
            <consortium name="The Broad Institute Genomics Platform"/>
            <consortium name="The Broad Institute Genome Sequencing Center for Infectious Disease"/>
            <person name="Wu L."/>
            <person name="Ma J."/>
        </authorList>
    </citation>
    <scope>NUCLEOTIDE SEQUENCE [LARGE SCALE GENOMIC DNA]</scope>
    <source>
        <strain evidence="3">CGMCC 1.18578</strain>
    </source>
</reference>
<feature type="domain" description="GP-PDE" evidence="1">
    <location>
        <begin position="49"/>
        <end position="295"/>
    </location>
</feature>
<dbReference type="Pfam" id="PF03009">
    <property type="entry name" value="GDPD"/>
    <property type="match status" value="1"/>
</dbReference>
<protein>
    <submittedName>
        <fullName evidence="2">Glycerophosphodiester phosphodiesterase</fullName>
    </submittedName>
</protein>
<evidence type="ECO:0000313" key="3">
    <source>
        <dbReference type="Proteomes" id="UP001596108"/>
    </source>
</evidence>
<evidence type="ECO:0000259" key="1">
    <source>
        <dbReference type="PROSITE" id="PS51704"/>
    </source>
</evidence>
<dbReference type="PANTHER" id="PTHR46211">
    <property type="entry name" value="GLYCEROPHOSPHORYL DIESTER PHOSPHODIESTERASE"/>
    <property type="match status" value="1"/>
</dbReference>
<organism evidence="2 3">
    <name type="scientific">Cohnella yongneupensis</name>
    <dbReference type="NCBI Taxonomy" id="425006"/>
    <lineage>
        <taxon>Bacteria</taxon>
        <taxon>Bacillati</taxon>
        <taxon>Bacillota</taxon>
        <taxon>Bacilli</taxon>
        <taxon>Bacillales</taxon>
        <taxon>Paenibacillaceae</taxon>
        <taxon>Cohnella</taxon>
    </lineage>
</organism>
<accession>A0ABW0R4P8</accession>
<dbReference type="RefSeq" id="WP_378112154.1">
    <property type="nucleotide sequence ID" value="NZ_JBHSNC010000038.1"/>
</dbReference>
<dbReference type="PROSITE" id="PS51704">
    <property type="entry name" value="GP_PDE"/>
    <property type="match status" value="1"/>
</dbReference>
<dbReference type="InterPro" id="IPR017946">
    <property type="entry name" value="PLC-like_Pdiesterase_TIM-brl"/>
</dbReference>
<dbReference type="InterPro" id="IPR030395">
    <property type="entry name" value="GP_PDE_dom"/>
</dbReference>
<keyword evidence="3" id="KW-1185">Reference proteome</keyword>
<gene>
    <name evidence="2" type="ORF">ACFPQ4_12325</name>
</gene>
<name>A0ABW0R4P8_9BACL</name>
<dbReference type="SUPFAM" id="SSF51695">
    <property type="entry name" value="PLC-like phosphodiesterases"/>
    <property type="match status" value="1"/>
</dbReference>
<dbReference type="Gene3D" id="3.20.20.190">
    <property type="entry name" value="Phosphatidylinositol (PI) phosphodiesterase"/>
    <property type="match status" value="1"/>
</dbReference>
<dbReference type="CDD" id="cd08601">
    <property type="entry name" value="GDPD_SaGlpQ_like"/>
    <property type="match status" value="1"/>
</dbReference>
<dbReference type="Proteomes" id="UP001596108">
    <property type="component" value="Unassembled WGS sequence"/>
</dbReference>